<dbReference type="InterPro" id="IPR028994">
    <property type="entry name" value="Integrin_alpha_N"/>
</dbReference>
<feature type="domain" description="Phospholipase C/D" evidence="2">
    <location>
        <begin position="25"/>
        <end position="217"/>
    </location>
</feature>
<dbReference type="STRING" id="559295.C5DKM1"/>
<dbReference type="AlphaFoldDB" id="C5DKM1"/>
<proteinExistence type="predicted"/>
<dbReference type="Proteomes" id="UP000002036">
    <property type="component" value="Chromosome F"/>
</dbReference>
<dbReference type="PANTHER" id="PTHR23221:SF7">
    <property type="entry name" value="PHOSPHATIDYLINOSITOL-GLYCAN-SPECIFIC PHOSPHOLIPASE D"/>
    <property type="match status" value="1"/>
</dbReference>
<organism evidence="3 4">
    <name type="scientific">Lachancea thermotolerans (strain ATCC 56472 / CBS 6340 / NRRL Y-8284)</name>
    <name type="common">Yeast</name>
    <name type="synonym">Kluyveromyces thermotolerans</name>
    <dbReference type="NCBI Taxonomy" id="559295"/>
    <lineage>
        <taxon>Eukaryota</taxon>
        <taxon>Fungi</taxon>
        <taxon>Dikarya</taxon>
        <taxon>Ascomycota</taxon>
        <taxon>Saccharomycotina</taxon>
        <taxon>Saccharomycetes</taxon>
        <taxon>Saccharomycetales</taxon>
        <taxon>Saccharomycetaceae</taxon>
        <taxon>Lachancea</taxon>
    </lineage>
</organism>
<dbReference type="Gene3D" id="2.130.10.130">
    <property type="entry name" value="Integrin alpha, N-terminal"/>
    <property type="match status" value="1"/>
</dbReference>
<feature type="signal peptide" evidence="1">
    <location>
        <begin position="1"/>
        <end position="19"/>
    </location>
</feature>
<gene>
    <name evidence="3" type="ordered locus">KLTH0F05830g</name>
</gene>
<dbReference type="SMART" id="SM00191">
    <property type="entry name" value="Int_alpha"/>
    <property type="match status" value="2"/>
</dbReference>
<protein>
    <submittedName>
        <fullName evidence="3">KLTH0F05830p</fullName>
    </submittedName>
</protein>
<dbReference type="InterPro" id="IPR013519">
    <property type="entry name" value="Int_alpha_beta-p"/>
</dbReference>
<evidence type="ECO:0000313" key="4">
    <source>
        <dbReference type="Proteomes" id="UP000002036"/>
    </source>
</evidence>
<reference evidence="3 4" key="1">
    <citation type="journal article" date="2009" name="Genome Res.">
        <title>Comparative genomics of protoploid Saccharomycetaceae.</title>
        <authorList>
            <consortium name="The Genolevures Consortium"/>
            <person name="Souciet J.-L."/>
            <person name="Dujon B."/>
            <person name="Gaillardin C."/>
            <person name="Johnston M."/>
            <person name="Baret P.V."/>
            <person name="Cliften P."/>
            <person name="Sherman D.J."/>
            <person name="Weissenbach J."/>
            <person name="Westhof E."/>
            <person name="Wincker P."/>
            <person name="Jubin C."/>
            <person name="Poulain J."/>
            <person name="Barbe V."/>
            <person name="Segurens B."/>
            <person name="Artiguenave F."/>
            <person name="Anthouard V."/>
            <person name="Vacherie B."/>
            <person name="Val M.-E."/>
            <person name="Fulton R.S."/>
            <person name="Minx P."/>
            <person name="Wilson R."/>
            <person name="Durrens P."/>
            <person name="Jean G."/>
            <person name="Marck C."/>
            <person name="Martin T."/>
            <person name="Nikolski M."/>
            <person name="Rolland T."/>
            <person name="Seret M.-L."/>
            <person name="Casaregola S."/>
            <person name="Despons L."/>
            <person name="Fairhead C."/>
            <person name="Fischer G."/>
            <person name="Lafontaine I."/>
            <person name="Leh V."/>
            <person name="Lemaire M."/>
            <person name="de Montigny J."/>
            <person name="Neuveglise C."/>
            <person name="Thierry A."/>
            <person name="Blanc-Lenfle I."/>
            <person name="Bleykasten C."/>
            <person name="Diffels J."/>
            <person name="Fritsch E."/>
            <person name="Frangeul L."/>
            <person name="Goeffon A."/>
            <person name="Jauniaux N."/>
            <person name="Kachouri-Lafond R."/>
            <person name="Payen C."/>
            <person name="Potier S."/>
            <person name="Pribylova L."/>
            <person name="Ozanne C."/>
            <person name="Richard G.-F."/>
            <person name="Sacerdot C."/>
            <person name="Straub M.-L."/>
            <person name="Talla E."/>
        </authorList>
    </citation>
    <scope>NUCLEOTIDE SEQUENCE [LARGE SCALE GENOMIC DNA]</scope>
    <source>
        <strain evidence="4">ATCC 56472 / CBS 6340 / NRRL Y-8284</strain>
    </source>
</reference>
<dbReference type="KEGG" id="lth:KLTH0F05830g"/>
<name>C5DKM1_LACTC</name>
<keyword evidence="1" id="KW-0732">Signal</keyword>
<dbReference type="EMBL" id="CU928170">
    <property type="protein sequence ID" value="CAR24022.1"/>
    <property type="molecule type" value="Genomic_DNA"/>
</dbReference>
<dbReference type="PANTHER" id="PTHR23221">
    <property type="entry name" value="GLYCOSYLPHOSPHATIDYLINOSITOL PHOSPHOLIPASE D"/>
    <property type="match status" value="1"/>
</dbReference>
<evidence type="ECO:0000259" key="2">
    <source>
        <dbReference type="Pfam" id="PF00882"/>
    </source>
</evidence>
<dbReference type="InParanoid" id="C5DKM1"/>
<dbReference type="OMA" id="FFPDALY"/>
<evidence type="ECO:0000256" key="1">
    <source>
        <dbReference type="SAM" id="SignalP"/>
    </source>
</evidence>
<dbReference type="GO" id="GO:0004621">
    <property type="term" value="F:glycosylphosphatidylinositol phospholipase D activity"/>
    <property type="evidence" value="ECO:0007669"/>
    <property type="project" value="TreeGrafter"/>
</dbReference>
<dbReference type="RefSeq" id="XP_002554459.1">
    <property type="nucleotide sequence ID" value="XM_002554413.1"/>
</dbReference>
<dbReference type="HOGENOM" id="CLU_021704_0_0_1"/>
<dbReference type="SUPFAM" id="SSF69318">
    <property type="entry name" value="Integrin alpha N-terminal domain"/>
    <property type="match status" value="1"/>
</dbReference>
<sequence length="730" mass="81884">MLRALAFALLLQFLGIANGAGVGVHITLLARTKVPNNLNSFSAVMKAGVFFPDALYSCNSRKDWHEFAEYTHWPAFLVQGAKLWRERYSKNQNSEKSLRLKSFLTGVFVHQVADAPWHSLVDGYRNHGLVKALASLEFDNDFQKAHDYIDTMGDFLMLGQVLRDATDNWSYYLGGDWELPDKFDIMELVHRSGLKTIKFWELKACVERGNIALASEVYSIMKRRREILSVANEISPRARELMQDHWLGGESNIVAMTNRCLSSFLVLFEEPNEMNINPEQLLEVCGNLPRVHEAEKHYLKRRSFDDMLLVSPLASLSLFGFDIAIGKFQKDEVCLAVSAPLEDGEGSVYVIPWRDVSGSIDKLSERPVTRFYGARVHRLTLGESDFLVVSASGDNAVHIYYEGFKVLTIVDDHNWERHQLTVSSIADIDGDGIPELLLAGSHYGINETGLVQIVDGRDISSLLQRRQYSKVSLQSLGTISLKAPVSQTFQNYGASVIASSLWNSNAFLYVSCQGLGVVFVYCSSSLHQNALPRYYIINEHVIRQEEDIPLDLKVKPSSDHGMFGKTICSWNYHDTNYIAISQHLQNKVYIFREQDGFLEFYVALLLDLSSEAADISSTVGFGRSIDYDETTGILYLSSPGFLDGDGAIWKATMSEITSTVETWKLDRLIITVSRNLVTINKSQKGKGIPGFGDTIRIGPDGKLIVGSPRFGYGDFDERQLTGNIAILRLK</sequence>
<dbReference type="Pfam" id="PF00882">
    <property type="entry name" value="Zn_dep_PLPC"/>
    <property type="match status" value="1"/>
</dbReference>
<dbReference type="InterPro" id="IPR029002">
    <property type="entry name" value="PLPC/GPLD1"/>
</dbReference>
<accession>C5DKM1</accession>
<dbReference type="GeneID" id="8292657"/>
<dbReference type="OrthoDB" id="5317514at2759"/>
<dbReference type="GO" id="GO:0031012">
    <property type="term" value="C:extracellular matrix"/>
    <property type="evidence" value="ECO:0007669"/>
    <property type="project" value="TreeGrafter"/>
</dbReference>
<keyword evidence="4" id="KW-1185">Reference proteome</keyword>
<dbReference type="eggNOG" id="ENOG502QVNQ">
    <property type="taxonomic scope" value="Eukaryota"/>
</dbReference>
<evidence type="ECO:0000313" key="3">
    <source>
        <dbReference type="EMBL" id="CAR24022.1"/>
    </source>
</evidence>
<dbReference type="FunCoup" id="C5DKM1">
    <property type="interactions" value="70"/>
</dbReference>
<feature type="chain" id="PRO_5002948797" evidence="1">
    <location>
        <begin position="20"/>
        <end position="730"/>
    </location>
</feature>